<name>A0A4C1UV68_EUMVA</name>
<reference evidence="1 2" key="1">
    <citation type="journal article" date="2019" name="Commun. Biol.">
        <title>The bagworm genome reveals a unique fibroin gene that provides high tensile strength.</title>
        <authorList>
            <person name="Kono N."/>
            <person name="Nakamura H."/>
            <person name="Ohtoshi R."/>
            <person name="Tomita M."/>
            <person name="Numata K."/>
            <person name="Arakawa K."/>
        </authorList>
    </citation>
    <scope>NUCLEOTIDE SEQUENCE [LARGE SCALE GENOMIC DNA]</scope>
</reference>
<comment type="caution">
    <text evidence="1">The sequence shown here is derived from an EMBL/GenBank/DDBJ whole genome shotgun (WGS) entry which is preliminary data.</text>
</comment>
<dbReference type="Proteomes" id="UP000299102">
    <property type="component" value="Unassembled WGS sequence"/>
</dbReference>
<protein>
    <submittedName>
        <fullName evidence="1">Uncharacterized protein</fullName>
    </submittedName>
</protein>
<dbReference type="EMBL" id="BGZK01000229">
    <property type="protein sequence ID" value="GBP30130.1"/>
    <property type="molecule type" value="Genomic_DNA"/>
</dbReference>
<sequence length="79" mass="9281">MKHTFHDGTSEPTNVREDKFSGVNHKLEERGMACTRWIDDRLGLWATVVYRWSRIERRENLVATVKPSSECPMAEIEKF</sequence>
<gene>
    <name evidence="1" type="ORF">EVAR_94975_1</name>
</gene>
<organism evidence="1 2">
    <name type="scientific">Eumeta variegata</name>
    <name type="common">Bagworm moth</name>
    <name type="synonym">Eumeta japonica</name>
    <dbReference type="NCBI Taxonomy" id="151549"/>
    <lineage>
        <taxon>Eukaryota</taxon>
        <taxon>Metazoa</taxon>
        <taxon>Ecdysozoa</taxon>
        <taxon>Arthropoda</taxon>
        <taxon>Hexapoda</taxon>
        <taxon>Insecta</taxon>
        <taxon>Pterygota</taxon>
        <taxon>Neoptera</taxon>
        <taxon>Endopterygota</taxon>
        <taxon>Lepidoptera</taxon>
        <taxon>Glossata</taxon>
        <taxon>Ditrysia</taxon>
        <taxon>Tineoidea</taxon>
        <taxon>Psychidae</taxon>
        <taxon>Oiketicinae</taxon>
        <taxon>Eumeta</taxon>
    </lineage>
</organism>
<accession>A0A4C1UV68</accession>
<dbReference type="AlphaFoldDB" id="A0A4C1UV68"/>
<keyword evidence="2" id="KW-1185">Reference proteome</keyword>
<proteinExistence type="predicted"/>
<evidence type="ECO:0000313" key="2">
    <source>
        <dbReference type="Proteomes" id="UP000299102"/>
    </source>
</evidence>
<evidence type="ECO:0000313" key="1">
    <source>
        <dbReference type="EMBL" id="GBP30130.1"/>
    </source>
</evidence>